<dbReference type="SUPFAM" id="SSF50494">
    <property type="entry name" value="Trypsin-like serine proteases"/>
    <property type="match status" value="1"/>
</dbReference>
<dbReference type="InterPro" id="IPR040479">
    <property type="entry name" value="CLIP_SPH_mas"/>
</dbReference>
<evidence type="ECO:0000256" key="3">
    <source>
        <dbReference type="ARBA" id="ARBA00022825"/>
    </source>
</evidence>
<gene>
    <name evidence="7" type="primary">mas_3</name>
    <name evidence="7" type="ORF">AVEN_222755_1</name>
</gene>
<dbReference type="InterPro" id="IPR009003">
    <property type="entry name" value="Peptidase_S1_PA"/>
</dbReference>
<dbReference type="FunFam" id="2.40.10.10:FF:000003">
    <property type="entry name" value="Transmembrane serine protease 3"/>
    <property type="match status" value="1"/>
</dbReference>
<dbReference type="GO" id="GO:0004252">
    <property type="term" value="F:serine-type endopeptidase activity"/>
    <property type="evidence" value="ECO:0007669"/>
    <property type="project" value="InterPro"/>
</dbReference>
<dbReference type="GO" id="GO:0006508">
    <property type="term" value="P:proteolysis"/>
    <property type="evidence" value="ECO:0007669"/>
    <property type="project" value="UniProtKB-KW"/>
</dbReference>
<keyword evidence="3" id="KW-0720">Serine protease</keyword>
<reference evidence="7 8" key="1">
    <citation type="journal article" date="2019" name="Sci. Rep.">
        <title>Orb-weaving spider Araneus ventricosus genome elucidates the spidroin gene catalogue.</title>
        <authorList>
            <person name="Kono N."/>
            <person name="Nakamura H."/>
            <person name="Ohtoshi R."/>
            <person name="Moran D.A.P."/>
            <person name="Shinohara A."/>
            <person name="Yoshida Y."/>
            <person name="Fujiwara M."/>
            <person name="Mori M."/>
            <person name="Tomita M."/>
            <person name="Arakawa K."/>
        </authorList>
    </citation>
    <scope>NUCLEOTIDE SEQUENCE [LARGE SCALE GENOMIC DNA]</scope>
</reference>
<proteinExistence type="predicted"/>
<keyword evidence="5" id="KW-0732">Signal</keyword>
<dbReference type="PANTHER" id="PTHR24258">
    <property type="entry name" value="SERINE PROTEASE-RELATED"/>
    <property type="match status" value="1"/>
</dbReference>
<keyword evidence="2" id="KW-0378">Hydrolase</keyword>
<dbReference type="CDD" id="cd00190">
    <property type="entry name" value="Tryp_SPc"/>
    <property type="match status" value="1"/>
</dbReference>
<organism evidence="7 8">
    <name type="scientific">Araneus ventricosus</name>
    <name type="common">Orbweaver spider</name>
    <name type="synonym">Epeira ventricosa</name>
    <dbReference type="NCBI Taxonomy" id="182803"/>
    <lineage>
        <taxon>Eukaryota</taxon>
        <taxon>Metazoa</taxon>
        <taxon>Ecdysozoa</taxon>
        <taxon>Arthropoda</taxon>
        <taxon>Chelicerata</taxon>
        <taxon>Arachnida</taxon>
        <taxon>Araneae</taxon>
        <taxon>Araneomorphae</taxon>
        <taxon>Entelegynae</taxon>
        <taxon>Araneoidea</taxon>
        <taxon>Araneidae</taxon>
        <taxon>Araneus</taxon>
    </lineage>
</organism>
<evidence type="ECO:0000313" key="7">
    <source>
        <dbReference type="EMBL" id="GBL85291.1"/>
    </source>
</evidence>
<dbReference type="Pfam" id="PF00089">
    <property type="entry name" value="Trypsin"/>
    <property type="match status" value="1"/>
</dbReference>
<dbReference type="Gene3D" id="2.40.10.10">
    <property type="entry name" value="Trypsin-like serine proteases"/>
    <property type="match status" value="1"/>
</dbReference>
<dbReference type="OrthoDB" id="6437225at2759"/>
<dbReference type="InterPro" id="IPR043504">
    <property type="entry name" value="Peptidase_S1_PA_chymotrypsin"/>
</dbReference>
<dbReference type="PROSITE" id="PS50240">
    <property type="entry name" value="TRYPSIN_DOM"/>
    <property type="match status" value="1"/>
</dbReference>
<evidence type="ECO:0000256" key="1">
    <source>
        <dbReference type="ARBA" id="ARBA00022670"/>
    </source>
</evidence>
<dbReference type="PANTHER" id="PTHR24258:SF140">
    <property type="entry name" value="BCDNA.GH08420-RELATED"/>
    <property type="match status" value="1"/>
</dbReference>
<dbReference type="SMART" id="SM00020">
    <property type="entry name" value="Tryp_SPc"/>
    <property type="match status" value="1"/>
</dbReference>
<evidence type="ECO:0000256" key="4">
    <source>
        <dbReference type="ARBA" id="ARBA00023157"/>
    </source>
</evidence>
<dbReference type="InterPro" id="IPR001314">
    <property type="entry name" value="Peptidase_S1A"/>
</dbReference>
<evidence type="ECO:0000256" key="2">
    <source>
        <dbReference type="ARBA" id="ARBA00022801"/>
    </source>
</evidence>
<feature type="domain" description="Peptidase S1" evidence="6">
    <location>
        <begin position="583"/>
        <end position="820"/>
    </location>
</feature>
<dbReference type="PRINTS" id="PR00722">
    <property type="entry name" value="CHYMOTRYPSIN"/>
</dbReference>
<comment type="caution">
    <text evidence="7">The sequence shown here is derived from an EMBL/GenBank/DDBJ whole genome shotgun (WGS) entry which is preliminary data.</text>
</comment>
<dbReference type="InterPro" id="IPR001254">
    <property type="entry name" value="Trypsin_dom"/>
</dbReference>
<feature type="signal peptide" evidence="5">
    <location>
        <begin position="1"/>
        <end position="19"/>
    </location>
</feature>
<evidence type="ECO:0000313" key="8">
    <source>
        <dbReference type="Proteomes" id="UP000499080"/>
    </source>
</evidence>
<evidence type="ECO:0000259" key="6">
    <source>
        <dbReference type="PROSITE" id="PS50240"/>
    </source>
</evidence>
<dbReference type="EMBL" id="BGPR01000042">
    <property type="protein sequence ID" value="GBL85291.1"/>
    <property type="molecule type" value="Genomic_DNA"/>
</dbReference>
<dbReference type="Pfam" id="PF18398">
    <property type="entry name" value="CLIP_SPH_mas"/>
    <property type="match status" value="3"/>
</dbReference>
<accession>A0A4Y2AYW9</accession>
<protein>
    <submittedName>
        <fullName evidence="7">Protein masquerade</fullName>
    </submittedName>
</protein>
<feature type="chain" id="PRO_5021400229" evidence="5">
    <location>
        <begin position="20"/>
        <end position="829"/>
    </location>
</feature>
<sequence length="829" mass="90803">MVVLPVFIFCVDLLMTCLGSEHTTIAPISATEKIVCPGHCVKEDACSVALNDTDCDGGFVCCVDQDQSITSTEYAEYFTTEDAFGYSSPAREEYEEVEAEVEEQADDQTVSYSFPEEGADAENPDYTYVVSEESDASALRKAAETCPGTCIPFEYGSECGYILANEDACPPEFTCCLTEDDIRATTDQYKYYVTDNEMPNEENENVFVKRTAPSPSDSCPGTCVHPSHALFCEQILPEFSCPLDSKCCIKRSTERSSQVVQCTGQCLPLNIQGYCFPPNELILGPTTCKSGTTCCMRRSFGSRVQPPSVGTMQFPNVQYQVPTTDSSQVVLGHLAVDDEGTVFRVGTDGQISPLPKVARIDHLRAKYNKLMVYPLSGGHIVIYSDSTGALYQQFYPNMTYDPETPFGRPSGSRVDKVKVQKPNVRRPVIRKPTEEETSLQDLEDMPEFQQVHSIRKPMDTERETNLQDLDTFPEEPEEIIIPDDDDEAPVVDSKPSVADSKTGRPTCPGSCMSYFLRFTCFRGHAIYDGFSCPGRSVCCARVADIESHEKRLRSLSPYYKESADSGKTVPKCGIKGRKDAQRTVGGKDSLPGEWCWQVAIINVQNQYMCGGALVGDAWILTAAHCVAGSMKENQAIFVRAGVTDLKSPEDNNKGQTIRVVSTFIHHNFNSINLDNNIALLKLQKPVDLNDNVCVVCLPTSGQMPSGNAKCTVTGYGFVSKEGEMSLKIREAQVPIVDDTECMTNVTEALVNPFILPASSFCAGSQDACQGDAGGPFACEISGYHELVGLVSWTLGCGRNDVPSIYVKVPAFMGWINQVISSSSFLTALN</sequence>
<dbReference type="PROSITE" id="PS00134">
    <property type="entry name" value="TRYPSIN_HIS"/>
    <property type="match status" value="1"/>
</dbReference>
<dbReference type="InterPro" id="IPR018114">
    <property type="entry name" value="TRYPSIN_HIS"/>
</dbReference>
<keyword evidence="8" id="KW-1185">Reference proteome</keyword>
<keyword evidence="4" id="KW-1015">Disulfide bond</keyword>
<dbReference type="AlphaFoldDB" id="A0A4Y2AYW9"/>
<keyword evidence="1" id="KW-0645">Protease</keyword>
<name>A0A4Y2AYW9_ARAVE</name>
<dbReference type="Proteomes" id="UP000499080">
    <property type="component" value="Unassembled WGS sequence"/>
</dbReference>
<evidence type="ECO:0000256" key="5">
    <source>
        <dbReference type="SAM" id="SignalP"/>
    </source>
</evidence>